<dbReference type="SUPFAM" id="SSF81296">
    <property type="entry name" value="E set domains"/>
    <property type="match status" value="1"/>
</dbReference>
<dbReference type="Pfam" id="PF17116">
    <property type="entry name" value="T9SS_plug_1st"/>
    <property type="match status" value="1"/>
</dbReference>
<dbReference type="Proteomes" id="UP000198384">
    <property type="component" value="Unassembled WGS sequence"/>
</dbReference>
<accession>A0A238XBE5</accession>
<evidence type="ECO:0000313" key="3">
    <source>
        <dbReference type="Proteomes" id="UP000198384"/>
    </source>
</evidence>
<protein>
    <recommendedName>
        <fullName evidence="1">Type 9 secretion system plug protein N-terminal domain-containing protein</fullName>
    </recommendedName>
</protein>
<evidence type="ECO:0000259" key="1">
    <source>
        <dbReference type="Pfam" id="PF17116"/>
    </source>
</evidence>
<proteinExistence type="predicted"/>
<dbReference type="InterPro" id="IPR014756">
    <property type="entry name" value="Ig_E-set"/>
</dbReference>
<sequence length="412" mass="47704">MKNSLLFFSIFCYTHVLFGQIADAPNIKTVIFQSSNTNNYSPIIRLGEKMMLSFDDLNADEQNYYYKINHCEIDWTPSKLIDSEFIIGFSEDRIREFNNSFNTLLPYTNYELTIPNPSTRLKISGNYMLSILNESNEIVLQRRFIVYEPKVTVAVAVYQSRDISKVNTHQSVQFTINNGSLRVNNPSQEIKTVLLQNNNWQTAITGLKPQYFRNNQLLYLYNKETSFWGGNEFLYFDTKAIRDATLNIARSELTGDIYDTYLYTKKERIDEPYTLFPDINGNFTVRTLDGDIPNIDADYTWVHFSLECLEDLTGKEVFVSGKFNNWVLNDFNKLTYNPETGLFEGEILIKQGFYNYQFVTKDANGTISNHDIDGSHYQTENDYTVIVYYKKFGARYTKVIGVGVGNSKVILN</sequence>
<dbReference type="AlphaFoldDB" id="A0A238XBE5"/>
<dbReference type="RefSeq" id="WP_176461253.1">
    <property type="nucleotide sequence ID" value="NZ_FZNT01000005.1"/>
</dbReference>
<keyword evidence="3" id="KW-1185">Reference proteome</keyword>
<dbReference type="EMBL" id="FZNT01000005">
    <property type="protein sequence ID" value="SNR55654.1"/>
    <property type="molecule type" value="Genomic_DNA"/>
</dbReference>
<dbReference type="InterPro" id="IPR013783">
    <property type="entry name" value="Ig-like_fold"/>
</dbReference>
<evidence type="ECO:0000313" key="2">
    <source>
        <dbReference type="EMBL" id="SNR55654.1"/>
    </source>
</evidence>
<dbReference type="Gene3D" id="2.60.40.10">
    <property type="entry name" value="Immunoglobulins"/>
    <property type="match status" value="1"/>
</dbReference>
<reference evidence="2 3" key="1">
    <citation type="submission" date="2017-06" db="EMBL/GenBank/DDBJ databases">
        <authorList>
            <person name="Kim H.J."/>
            <person name="Triplett B.A."/>
        </authorList>
    </citation>
    <scope>NUCLEOTIDE SEQUENCE [LARGE SCALE GENOMIC DNA]</scope>
    <source>
        <strain evidence="2 3">DSM 29150</strain>
    </source>
</reference>
<organism evidence="2 3">
    <name type="scientific">Lutibacter agarilyticus</name>
    <dbReference type="NCBI Taxonomy" id="1109740"/>
    <lineage>
        <taxon>Bacteria</taxon>
        <taxon>Pseudomonadati</taxon>
        <taxon>Bacteroidota</taxon>
        <taxon>Flavobacteriia</taxon>
        <taxon>Flavobacteriales</taxon>
        <taxon>Flavobacteriaceae</taxon>
        <taxon>Lutibacter</taxon>
    </lineage>
</organism>
<feature type="domain" description="Type 9 secretion system plug protein N-terminal" evidence="1">
    <location>
        <begin position="27"/>
        <end position="148"/>
    </location>
</feature>
<name>A0A238XBE5_9FLAO</name>
<gene>
    <name evidence="2" type="ORF">SAMN06265371_105128</name>
</gene>
<dbReference type="InterPro" id="IPR031345">
    <property type="entry name" value="T9SS_Plug_N"/>
</dbReference>